<proteinExistence type="predicted"/>
<sequence>MDQDYLNEMKSSGVIFGGGELERRYQVEVPRHGERVCFINLNHPRVPHWLWVNEVMFTEFGVRIAFSDFQQRLLNRASVAPSQLHPNAWASIRCFELVTSFLELPQEPEVFLCLFKFYFSNTAKKTKKGYMSVRPMKGRKIFGLYEDSFHGFKGRYFKIIPVGDHRPFWLSLEGDGRFLPYWIDRVGFDVAPVTYEGLRAEQRETVDVLTTLFSERILKPKPLLSHPEEARKEIVKMAGGDVTLNRLRHLTRPFAFVGAAVLVTPVVGHAGSGPSLTARVITPPGPTPEVIITPEQGSSNDGGQGIGEGREISSPVRNDEQQVSPPSSNKLSAPMGSSAAKRQRTESSAREFSPLDRSFDAPKFITENLLGPRAQEALRDYDPVESFRWVQWAMLKSATIMRSVEPRLTMMDEAERHNQRLVGDLKALNLQKVVLEEQLKDVAAAKEKLAGDLKSVEKNLEVLRQKKDEEVAIVQGRVKELESEVEKLRDSVAVEKARADLAEEKIPGLEKQRDENAEDAKAVVAATEGVLKAQLAVLIPEFDTSQISFFKEVVYGKVVDLQMDPPPS</sequence>
<keyword evidence="4" id="KW-1185">Reference proteome</keyword>
<evidence type="ECO:0000313" key="4">
    <source>
        <dbReference type="Proteomes" id="UP001341840"/>
    </source>
</evidence>
<feature type="compositionally biased region" description="Basic and acidic residues" evidence="2">
    <location>
        <begin position="343"/>
        <end position="355"/>
    </location>
</feature>
<feature type="compositionally biased region" description="Polar residues" evidence="2">
    <location>
        <begin position="321"/>
        <end position="331"/>
    </location>
</feature>
<feature type="region of interest" description="Disordered" evidence="2">
    <location>
        <begin position="273"/>
        <end position="355"/>
    </location>
</feature>
<evidence type="ECO:0000256" key="2">
    <source>
        <dbReference type="SAM" id="MobiDB-lite"/>
    </source>
</evidence>
<comment type="caution">
    <text evidence="3">The sequence shown here is derived from an EMBL/GenBank/DDBJ whole genome shotgun (WGS) entry which is preliminary data.</text>
</comment>
<protein>
    <submittedName>
        <fullName evidence="3">Uncharacterized protein</fullName>
    </submittedName>
</protein>
<reference evidence="3 4" key="1">
    <citation type="journal article" date="2023" name="Plants (Basel)">
        <title>Bridging the Gap: Combining Genomics and Transcriptomics Approaches to Understand Stylosanthes scabra, an Orphan Legume from the Brazilian Caatinga.</title>
        <authorList>
            <person name="Ferreira-Neto J.R.C."/>
            <person name="da Silva M.D."/>
            <person name="Binneck E."/>
            <person name="de Melo N.F."/>
            <person name="da Silva R.H."/>
            <person name="de Melo A.L.T.M."/>
            <person name="Pandolfi V."/>
            <person name="Bustamante F.O."/>
            <person name="Brasileiro-Vidal A.C."/>
            <person name="Benko-Iseppon A.M."/>
        </authorList>
    </citation>
    <scope>NUCLEOTIDE SEQUENCE [LARGE SCALE GENOMIC DNA]</scope>
    <source>
        <tissue evidence="3">Leaves</tissue>
    </source>
</reference>
<gene>
    <name evidence="3" type="ORF">PIB30_001956</name>
</gene>
<evidence type="ECO:0000256" key="1">
    <source>
        <dbReference type="SAM" id="Coils"/>
    </source>
</evidence>
<name>A0ABU6Y1U1_9FABA</name>
<organism evidence="3 4">
    <name type="scientific">Stylosanthes scabra</name>
    <dbReference type="NCBI Taxonomy" id="79078"/>
    <lineage>
        <taxon>Eukaryota</taxon>
        <taxon>Viridiplantae</taxon>
        <taxon>Streptophyta</taxon>
        <taxon>Embryophyta</taxon>
        <taxon>Tracheophyta</taxon>
        <taxon>Spermatophyta</taxon>
        <taxon>Magnoliopsida</taxon>
        <taxon>eudicotyledons</taxon>
        <taxon>Gunneridae</taxon>
        <taxon>Pentapetalae</taxon>
        <taxon>rosids</taxon>
        <taxon>fabids</taxon>
        <taxon>Fabales</taxon>
        <taxon>Fabaceae</taxon>
        <taxon>Papilionoideae</taxon>
        <taxon>50 kb inversion clade</taxon>
        <taxon>dalbergioids sensu lato</taxon>
        <taxon>Dalbergieae</taxon>
        <taxon>Pterocarpus clade</taxon>
        <taxon>Stylosanthes</taxon>
    </lineage>
</organism>
<dbReference type="EMBL" id="JASCZI010241659">
    <property type="protein sequence ID" value="MED6203715.1"/>
    <property type="molecule type" value="Genomic_DNA"/>
</dbReference>
<feature type="coiled-coil region" evidence="1">
    <location>
        <begin position="411"/>
        <end position="505"/>
    </location>
</feature>
<keyword evidence="1" id="KW-0175">Coiled coil</keyword>
<dbReference type="Proteomes" id="UP001341840">
    <property type="component" value="Unassembled WGS sequence"/>
</dbReference>
<accession>A0ABU6Y1U1</accession>
<evidence type="ECO:0000313" key="3">
    <source>
        <dbReference type="EMBL" id="MED6203715.1"/>
    </source>
</evidence>